<feature type="chain" id="PRO_5040155936" evidence="2">
    <location>
        <begin position="22"/>
        <end position="502"/>
    </location>
</feature>
<evidence type="ECO:0000256" key="1">
    <source>
        <dbReference type="SAM" id="MobiDB-lite"/>
    </source>
</evidence>
<feature type="signal peptide" evidence="2">
    <location>
        <begin position="1"/>
        <end position="21"/>
    </location>
</feature>
<proteinExistence type="predicted"/>
<gene>
    <name evidence="3" type="ORF">RDWZM_006643</name>
</gene>
<feature type="region of interest" description="Disordered" evidence="1">
    <location>
        <begin position="43"/>
        <end position="81"/>
    </location>
</feature>
<dbReference type="Proteomes" id="UP001142055">
    <property type="component" value="Chromosome 2"/>
</dbReference>
<name>A0A9Q0M7G2_BLOTA</name>
<comment type="caution">
    <text evidence="3">The sequence shown here is derived from an EMBL/GenBank/DDBJ whole genome shotgun (WGS) entry which is preliminary data.</text>
</comment>
<reference evidence="3" key="1">
    <citation type="submission" date="2022-12" db="EMBL/GenBank/DDBJ databases">
        <title>Genome assemblies of Blomia tropicalis.</title>
        <authorList>
            <person name="Cui Y."/>
        </authorList>
    </citation>
    <scope>NUCLEOTIDE SEQUENCE</scope>
    <source>
        <tissue evidence="3">Adult mites</tissue>
    </source>
</reference>
<dbReference type="EMBL" id="JAPWDV010000002">
    <property type="protein sequence ID" value="KAJ6220831.1"/>
    <property type="molecule type" value="Genomic_DNA"/>
</dbReference>
<feature type="compositionally biased region" description="Basic and acidic residues" evidence="1">
    <location>
        <begin position="290"/>
        <end position="302"/>
    </location>
</feature>
<dbReference type="AlphaFoldDB" id="A0A9Q0M7G2"/>
<feature type="region of interest" description="Disordered" evidence="1">
    <location>
        <begin position="242"/>
        <end position="302"/>
    </location>
</feature>
<sequence length="502" mass="57781">MKYLLVQIVLICASLLVLAQADGWNRGDEQTKLRSTKYGLKKHVNNDDEGFNGDDEKTTSTDDDIDTNQEIVNGDNGHGNLARTTMDNMARELRTKALSKTYQSYDSYPDSIGHGTTTNDAETDGNIQIAVQSKRRFEFVPVHFDREDLRMPKMIEIVSDSMPLRLHFKSQSAAIVVTQSHMSPPMKPIEETVSMDEPYRLSHTAHKPIIQEVKEVIQPYRNVVQHLKPVIEDIRTVVPKDSDINHNHQQGKPSFGGISGSVRPSNDWKSRYGHSYHLQSINGNKNNQRKGYDSVKGSESRPRIQRRIQMDERIVSRKRGGKIGRHQSPMQFSSSQPEMYYLPMESNENQRLVDYFAPNGYGSHYARYDTSLPHSSSYMDSEMAPSERYDRIEPNLEEMGHHSETFGENEYEHEHDENVMNGLDESLDGDQFGRRPYGSMLWDEWVSDHNRKRCESIEWRRSIFRMNIYVSCYVKLEVTYDVNVSIQLIGQQLLSSRDMTTG</sequence>
<protein>
    <submittedName>
        <fullName evidence="3">Uncharacterized protein</fullName>
    </submittedName>
</protein>
<evidence type="ECO:0000313" key="4">
    <source>
        <dbReference type="Proteomes" id="UP001142055"/>
    </source>
</evidence>
<keyword evidence="2" id="KW-0732">Signal</keyword>
<organism evidence="3 4">
    <name type="scientific">Blomia tropicalis</name>
    <name type="common">Mite</name>
    <dbReference type="NCBI Taxonomy" id="40697"/>
    <lineage>
        <taxon>Eukaryota</taxon>
        <taxon>Metazoa</taxon>
        <taxon>Ecdysozoa</taxon>
        <taxon>Arthropoda</taxon>
        <taxon>Chelicerata</taxon>
        <taxon>Arachnida</taxon>
        <taxon>Acari</taxon>
        <taxon>Acariformes</taxon>
        <taxon>Sarcoptiformes</taxon>
        <taxon>Astigmata</taxon>
        <taxon>Glycyphagoidea</taxon>
        <taxon>Echimyopodidae</taxon>
        <taxon>Blomia</taxon>
    </lineage>
</organism>
<feature type="compositionally biased region" description="Polar residues" evidence="1">
    <location>
        <begin position="277"/>
        <end position="286"/>
    </location>
</feature>
<accession>A0A9Q0M7G2</accession>
<evidence type="ECO:0000313" key="3">
    <source>
        <dbReference type="EMBL" id="KAJ6220831.1"/>
    </source>
</evidence>
<keyword evidence="4" id="KW-1185">Reference proteome</keyword>
<evidence type="ECO:0000256" key="2">
    <source>
        <dbReference type="SAM" id="SignalP"/>
    </source>
</evidence>